<evidence type="ECO:0000313" key="4">
    <source>
        <dbReference type="Proteomes" id="UP000094969"/>
    </source>
</evidence>
<dbReference type="AlphaFoldDB" id="A0A1D7U9X0"/>
<dbReference type="InterPro" id="IPR006311">
    <property type="entry name" value="TAT_signal"/>
</dbReference>
<organism evidence="3 4">
    <name type="scientific">Bosea vaviloviae</name>
    <dbReference type="NCBI Taxonomy" id="1526658"/>
    <lineage>
        <taxon>Bacteria</taxon>
        <taxon>Pseudomonadati</taxon>
        <taxon>Pseudomonadota</taxon>
        <taxon>Alphaproteobacteria</taxon>
        <taxon>Hyphomicrobiales</taxon>
        <taxon>Boseaceae</taxon>
        <taxon>Bosea</taxon>
    </lineage>
</organism>
<dbReference type="PROSITE" id="PS51318">
    <property type="entry name" value="TAT"/>
    <property type="match status" value="1"/>
</dbReference>
<dbReference type="Pfam" id="PF03401">
    <property type="entry name" value="TctC"/>
    <property type="match status" value="1"/>
</dbReference>
<accession>A0A1D7U9X0</accession>
<dbReference type="EMBL" id="CP017147">
    <property type="protein sequence ID" value="AOO84149.1"/>
    <property type="molecule type" value="Genomic_DNA"/>
</dbReference>
<dbReference type="KEGG" id="bvv:BHK69_03330"/>
<dbReference type="InterPro" id="IPR005064">
    <property type="entry name" value="BUG"/>
</dbReference>
<evidence type="ECO:0000256" key="1">
    <source>
        <dbReference type="ARBA" id="ARBA00006987"/>
    </source>
</evidence>
<keyword evidence="4" id="KW-1185">Reference proteome</keyword>
<dbReference type="InterPro" id="IPR042100">
    <property type="entry name" value="Bug_dom1"/>
</dbReference>
<dbReference type="PANTHER" id="PTHR42928">
    <property type="entry name" value="TRICARBOXYLATE-BINDING PROTEIN"/>
    <property type="match status" value="1"/>
</dbReference>
<dbReference type="Gene3D" id="3.40.190.150">
    <property type="entry name" value="Bordetella uptake gene, domain 1"/>
    <property type="match status" value="1"/>
</dbReference>
<protein>
    <submittedName>
        <fullName evidence="3">ABC transporter substrate-binding protein</fullName>
    </submittedName>
</protein>
<keyword evidence="2" id="KW-0732">Signal</keyword>
<dbReference type="PANTHER" id="PTHR42928:SF5">
    <property type="entry name" value="BLR1237 PROTEIN"/>
    <property type="match status" value="1"/>
</dbReference>
<feature type="signal peptide" evidence="2">
    <location>
        <begin position="1"/>
        <end position="31"/>
    </location>
</feature>
<name>A0A1D7U9X0_9HYPH</name>
<dbReference type="STRING" id="1526658.BHK69_03330"/>
<dbReference type="PIRSF" id="PIRSF017082">
    <property type="entry name" value="YflP"/>
    <property type="match status" value="1"/>
</dbReference>
<dbReference type="Gene3D" id="3.40.190.10">
    <property type="entry name" value="Periplasmic binding protein-like II"/>
    <property type="match status" value="1"/>
</dbReference>
<proteinExistence type="inferred from homology"/>
<reference evidence="3 4" key="1">
    <citation type="journal article" date="2015" name="Antonie Van Leeuwenhoek">
        <title>Bosea vaviloviae sp. nov., a new species of slow-growing rhizobia isolated from nodules of the relict species Vavilovia formosa (Stev.) Fed.</title>
        <authorList>
            <person name="Safronova V.I."/>
            <person name="Kuznetsova I.G."/>
            <person name="Sazanova A.L."/>
            <person name="Kimeklis A.K."/>
            <person name="Belimov A.A."/>
            <person name="Andronov E.E."/>
            <person name="Pinaev A.G."/>
            <person name="Chizhevskaya E.P."/>
            <person name="Pukhaev A.R."/>
            <person name="Popov K.P."/>
            <person name="Willems A."/>
            <person name="Tikhonovich I.A."/>
        </authorList>
    </citation>
    <scope>NUCLEOTIDE SEQUENCE [LARGE SCALE GENOMIC DNA]</scope>
    <source>
        <strain evidence="3 4">Vaf18</strain>
    </source>
</reference>
<dbReference type="Proteomes" id="UP000094969">
    <property type="component" value="Chromosome"/>
</dbReference>
<evidence type="ECO:0000256" key="2">
    <source>
        <dbReference type="SAM" id="SignalP"/>
    </source>
</evidence>
<comment type="similarity">
    <text evidence="1">Belongs to the UPF0065 (bug) family.</text>
</comment>
<dbReference type="OrthoDB" id="7374807at2"/>
<feature type="chain" id="PRO_5009100087" evidence="2">
    <location>
        <begin position="32"/>
        <end position="331"/>
    </location>
</feature>
<dbReference type="SUPFAM" id="SSF53850">
    <property type="entry name" value="Periplasmic binding protein-like II"/>
    <property type="match status" value="1"/>
</dbReference>
<gene>
    <name evidence="3" type="ORF">BHK69_03330</name>
</gene>
<evidence type="ECO:0000313" key="3">
    <source>
        <dbReference type="EMBL" id="AOO84149.1"/>
    </source>
</evidence>
<sequence length="331" mass="34495">MTDTNTLTRRSFLAATGTGASALALASPAYAAYPDRPIKWIVPYAAGGGADIIARLVGSAMSAKLGQAIVIENRPGASTNIGADAVAKAPPDGYTLLTADNGTLVNNTALFAKLPFDPDRDLRPVGLLARFHLVLSAARSSPIASAKDFAERAKSTADGLNFGSPGVGSPHHLTMARLTRDLGLRLTHVPYRGMAPMIADLLSGSVETGMVDYAAGGELMRSGQVRPLAVCSPKRLAALPDVPTIDEAYGRSGFEAYAWQGLMTTGKASDEVAGILGKAHAAALADAALRARMNELGVEPLAGGPAEFAQLIQSERQLWVPLIRELGLNLN</sequence>